<dbReference type="InterPro" id="IPR002204">
    <property type="entry name" value="3-OH-isobutyrate_DH-rel_CS"/>
</dbReference>
<dbReference type="InterPro" id="IPR000771">
    <property type="entry name" value="FBA_II"/>
</dbReference>
<evidence type="ECO:0000259" key="11">
    <source>
        <dbReference type="Pfam" id="PF17042"/>
    </source>
</evidence>
<evidence type="ECO:0000256" key="5">
    <source>
        <dbReference type="ARBA" id="ARBA00022840"/>
    </source>
</evidence>
<feature type="domain" description="6-phosphogluconate dehydrogenase NADP-binding" evidence="8">
    <location>
        <begin position="219"/>
        <end position="376"/>
    </location>
</feature>
<feature type="domain" description="Four-carbon acid sugar kinase nucleotide binding" evidence="11">
    <location>
        <begin position="1081"/>
        <end position="1250"/>
    </location>
</feature>
<dbReference type="Gene3D" id="3.40.980.20">
    <property type="entry name" value="Four-carbon acid sugar kinase, nucleotide binding domain"/>
    <property type="match status" value="1"/>
</dbReference>
<keyword evidence="5" id="KW-0067">ATP-binding</keyword>
<dbReference type="InterPro" id="IPR036291">
    <property type="entry name" value="NAD(P)-bd_dom_sf"/>
</dbReference>
<evidence type="ECO:0000256" key="2">
    <source>
        <dbReference type="ARBA" id="ARBA00022679"/>
    </source>
</evidence>
<evidence type="ECO:0000256" key="3">
    <source>
        <dbReference type="ARBA" id="ARBA00022741"/>
    </source>
</evidence>
<dbReference type="Pfam" id="PF17042">
    <property type="entry name" value="NBD_C"/>
    <property type="match status" value="1"/>
</dbReference>
<keyword evidence="4" id="KW-0418">Kinase</keyword>
<dbReference type="SUPFAM" id="SSF142764">
    <property type="entry name" value="YgbK-like"/>
    <property type="match status" value="1"/>
</dbReference>
<feature type="region of interest" description="Disordered" evidence="7">
    <location>
        <begin position="76"/>
        <end position="96"/>
    </location>
</feature>
<dbReference type="InterPro" id="IPR042213">
    <property type="entry name" value="NBD_C_sf"/>
</dbReference>
<evidence type="ECO:0000313" key="12">
    <source>
        <dbReference type="EMBL" id="KOM54470.1"/>
    </source>
</evidence>
<accession>A0A0L9VHE4</accession>
<evidence type="ECO:0008006" key="14">
    <source>
        <dbReference type="Google" id="ProtNLM"/>
    </source>
</evidence>
<proteinExistence type="inferred from homology"/>
<dbReference type="GO" id="GO:0005975">
    <property type="term" value="P:carbohydrate metabolic process"/>
    <property type="evidence" value="ECO:0007669"/>
    <property type="project" value="InterPro"/>
</dbReference>
<evidence type="ECO:0000256" key="4">
    <source>
        <dbReference type="ARBA" id="ARBA00022777"/>
    </source>
</evidence>
<evidence type="ECO:0000259" key="8">
    <source>
        <dbReference type="Pfam" id="PF03446"/>
    </source>
</evidence>
<keyword evidence="6" id="KW-0119">Carbohydrate metabolism</keyword>
<dbReference type="OMA" id="ECRDIKL"/>
<dbReference type="InterPro" id="IPR008927">
    <property type="entry name" value="6-PGluconate_DH-like_C_sf"/>
</dbReference>
<dbReference type="NCBIfam" id="TIGR00167">
    <property type="entry name" value="cbbA"/>
    <property type="match status" value="1"/>
</dbReference>
<dbReference type="GO" id="GO:0050661">
    <property type="term" value="F:NADP binding"/>
    <property type="evidence" value="ECO:0007669"/>
    <property type="project" value="InterPro"/>
</dbReference>
<evidence type="ECO:0000256" key="6">
    <source>
        <dbReference type="ARBA" id="ARBA00023277"/>
    </source>
</evidence>
<dbReference type="GO" id="GO:0051287">
    <property type="term" value="F:NAD binding"/>
    <property type="evidence" value="ECO:0007669"/>
    <property type="project" value="InterPro"/>
</dbReference>
<dbReference type="GO" id="GO:0008270">
    <property type="term" value="F:zinc ion binding"/>
    <property type="evidence" value="ECO:0007669"/>
    <property type="project" value="InterPro"/>
</dbReference>
<organism evidence="12 13">
    <name type="scientific">Phaseolus angularis</name>
    <name type="common">Azuki bean</name>
    <name type="synonym">Vigna angularis</name>
    <dbReference type="NCBI Taxonomy" id="3914"/>
    <lineage>
        <taxon>Eukaryota</taxon>
        <taxon>Viridiplantae</taxon>
        <taxon>Streptophyta</taxon>
        <taxon>Embryophyta</taxon>
        <taxon>Tracheophyta</taxon>
        <taxon>Spermatophyta</taxon>
        <taxon>Magnoliopsida</taxon>
        <taxon>eudicotyledons</taxon>
        <taxon>Gunneridae</taxon>
        <taxon>Pentapetalae</taxon>
        <taxon>rosids</taxon>
        <taxon>fabids</taxon>
        <taxon>Fabales</taxon>
        <taxon>Fabaceae</taxon>
        <taxon>Papilionoideae</taxon>
        <taxon>50 kb inversion clade</taxon>
        <taxon>NPAAA clade</taxon>
        <taxon>indigoferoid/millettioid clade</taxon>
        <taxon>Phaseoleae</taxon>
        <taxon>Vigna</taxon>
    </lineage>
</organism>
<dbReference type="Gene3D" id="3.40.50.10840">
    <property type="entry name" value="Putative sugar-binding, N-terminal domain"/>
    <property type="match status" value="1"/>
</dbReference>
<dbReference type="CDD" id="cd00947">
    <property type="entry name" value="TBP_aldolase_IIB"/>
    <property type="match status" value="1"/>
</dbReference>
<evidence type="ECO:0000256" key="7">
    <source>
        <dbReference type="SAM" id="MobiDB-lite"/>
    </source>
</evidence>
<keyword evidence="3" id="KW-0547">Nucleotide-binding</keyword>
<dbReference type="SUPFAM" id="SSF51735">
    <property type="entry name" value="NAD(P)-binding Rossmann-fold domains"/>
    <property type="match status" value="2"/>
</dbReference>
<feature type="domain" description="6-phosphogluconate dehydrogenase NADP-binding" evidence="8">
    <location>
        <begin position="537"/>
        <end position="617"/>
    </location>
</feature>
<dbReference type="PANTHER" id="PTHR43060">
    <property type="entry name" value="3-HYDROXYISOBUTYRATE DEHYDROGENASE-LIKE 1, MITOCHONDRIAL-RELATED"/>
    <property type="match status" value="1"/>
</dbReference>
<evidence type="ECO:0000259" key="10">
    <source>
        <dbReference type="Pfam" id="PF14833"/>
    </source>
</evidence>
<name>A0A0L9VHE4_PHAAN</name>
<feature type="domain" description="6-phosphogluconate dehydrogenase NADP-binding" evidence="8">
    <location>
        <begin position="621"/>
        <end position="668"/>
    </location>
</feature>
<feature type="domain" description="Four-carbon acid sugar kinase N-terminal" evidence="9">
    <location>
        <begin position="842"/>
        <end position="1057"/>
    </location>
</feature>
<protein>
    <recommendedName>
        <fullName evidence="14">Ketose-bisphosphate aldolase class-II family protein</fullName>
    </recommendedName>
</protein>
<dbReference type="SUPFAM" id="SSF51569">
    <property type="entry name" value="Aldolase"/>
    <property type="match status" value="1"/>
</dbReference>
<dbReference type="Gramene" id="KOM54470">
    <property type="protein sequence ID" value="KOM54470"/>
    <property type="gene ID" value="LR48_Vigan10g036200"/>
</dbReference>
<dbReference type="InterPro" id="IPR013328">
    <property type="entry name" value="6PGD_dom2"/>
</dbReference>
<dbReference type="GO" id="GO:0016832">
    <property type="term" value="F:aldehyde-lyase activity"/>
    <property type="evidence" value="ECO:0007669"/>
    <property type="project" value="InterPro"/>
</dbReference>
<dbReference type="InterPro" id="IPR010737">
    <property type="entry name" value="4-carb_acid_sugar_kinase_N"/>
</dbReference>
<evidence type="ECO:0000313" key="13">
    <source>
        <dbReference type="Proteomes" id="UP000053144"/>
    </source>
</evidence>
<dbReference type="Proteomes" id="UP000053144">
    <property type="component" value="Chromosome 10"/>
</dbReference>
<evidence type="ECO:0000256" key="1">
    <source>
        <dbReference type="ARBA" id="ARBA00005715"/>
    </source>
</evidence>
<dbReference type="Gene3D" id="3.40.50.720">
    <property type="entry name" value="NAD(P)-binding Rossmann-like Domain"/>
    <property type="match status" value="2"/>
</dbReference>
<feature type="domain" description="3-hydroxyisobutyrate dehydrogenase-like NAD-binding" evidence="10">
    <location>
        <begin position="675"/>
        <end position="795"/>
    </location>
</feature>
<dbReference type="GO" id="GO:0016616">
    <property type="term" value="F:oxidoreductase activity, acting on the CH-OH group of donors, NAD or NADP as acceptor"/>
    <property type="evidence" value="ECO:0007669"/>
    <property type="project" value="UniProtKB-ARBA"/>
</dbReference>
<dbReference type="GO" id="GO:0005524">
    <property type="term" value="F:ATP binding"/>
    <property type="evidence" value="ECO:0007669"/>
    <property type="project" value="UniProtKB-KW"/>
</dbReference>
<dbReference type="EMBL" id="CM003380">
    <property type="protein sequence ID" value="KOM54470.1"/>
    <property type="molecule type" value="Genomic_DNA"/>
</dbReference>
<dbReference type="PROSITE" id="PS00895">
    <property type="entry name" value="3_HYDROXYISOBUT_DH"/>
    <property type="match status" value="1"/>
</dbReference>
<dbReference type="Gene3D" id="1.10.1040.10">
    <property type="entry name" value="N-(1-d-carboxylethyl)-l-norvaline Dehydrogenase, domain 2"/>
    <property type="match status" value="2"/>
</dbReference>
<comment type="similarity">
    <text evidence="1">Belongs to the four-carbon acid sugar kinase family.</text>
</comment>
<dbReference type="Pfam" id="PF03446">
    <property type="entry name" value="NAD_binding_2"/>
    <property type="match status" value="3"/>
</dbReference>
<dbReference type="InterPro" id="IPR037051">
    <property type="entry name" value="4-carb_acid_sugar_kinase_N_sf"/>
</dbReference>
<gene>
    <name evidence="12" type="ORF">LR48_Vigan10g036200</name>
</gene>
<sequence length="1538" mass="166070">MPTPIPQSRNRDHLVSMNAEPLRLDIDDLTGTEANPLSVEDAASLAVTAGCGATHAIEIVVDVDVDELDGEGILERNRYPKGGSEEDIVAAPDEGGEGHGSCRYRVWEDEIKLLDGKNIVLTQRSRQMSLHDFWEECQNDETDDELGSELSERMKVTDYSEDPLVVPDKEDGGAALTVADSSRNGFPDFMIDGDGVLEEMGDVLKSIGRFFTMASQKAIGFVGVDEFSLEMAHSAIRRGYGVRAFEINNPVIEEIVKLGGVRCSSPSEAGRDVTALVILISHIDQTNDLIFGDEGALKGLKPDTVLILRSTLLPSFLHKLEKDLAEIHEIAYVVDAYVSYGRSDALNGKVIIASSGRLDAIARAHHILTAMCEKLFTFEGEIGGGSKVKMVNVMLEGIHFINAVEALSLGAKIGIHPWIIYDIISNAAGNSWAFKNYLPLLLKGEVNLQILNTFIKELETILNMSKSLTFPLPILAATHLQLIHGASLVDSGEDVTVLTKVWEKVYGVKILDAANADAYNPEQLASKFTTDSKSVRRIGFIGLGAMGFGMATHLLSSEFCVVGYDVYKPTLKRFTNAGGLIGNSPAEVSKDVEVLIIMVTNESQAENVLFGENGAVSDEGKNLKLVDAPVSGGVQRASLGTLTIMASGTDDALKSAGQVLAALSEKLYIIKGGCGSGSGIKMINQLLAGVHIAAAAEAIAFAARLGLNTRPLFNFITISGGTSWMFENRGQHMIDNDYTPCSALDIFVKDMGIVTRESSTWKVPLQLSTIAHQLYLAGSSAGWGRIDDAGVVKVYEMLTGVRVEGKLQTQRKDTMLRSLPPEWPQDHVLDVQTLKESNSKILVVLDDDPTGTQTVHDIEVLTEWTTDSLIEQFRKSPKCFFILTNSRSLSSDKASALIKEICRNLDTAAKSFDSIDYSVVLRGDSTLRGCCVQEADAVVSVLGEMDAWIICPFFLQGGRYTIADTHYVDDSDILVPAGDTEFAKDASFGYKSSNLRDWVEEKTNGRILASSVASVSIQLLRKGGPNAVCQHLCSLQKAELTGKRFLCRTAASFVSALMGIISKPPILPSDLGIANEKNGGLIVVGSYVPKTTKQVEELKLQCGQFLKSIEVSVEKLAMSPIEAREEEISRTAELADVYLKAHKDTLIMTSRNLITGRTAAESLDINYKVSSALVEIVKRVTTKPRYIIAKHLQGGITSSDLATKALGARCAKIVGQALAGIPLWLLGPESRHPGIPYIVFPGNVGNSTALAEVVKSWTHPIIFTSTKEILNNAEKGGYAVGAFNVYNLEGVEAVVSAAEEEQSPAILQIHPGALKQGGIPLVACCISAAKQASVPITVHFDHGTSKQDLVEALDLGFSSIMVDGSHLSFNENAAYTKFITLLAHSKNMLVEAELGRLSGTEDDLTVEEFEARLTDASKFIDETGIDALAVCIGNVHGKYPASGPNLRLDLLKELHALSLKKGVYLVLHGASGLSKELVKECINLGVRKFNVNTEVRKAYMDSLINPKNDLVHVMASAKEAMKAVVAEKMHLFGSAGKA</sequence>
<dbReference type="STRING" id="3914.A0A0L9VHE4"/>
<dbReference type="Pfam" id="PF01116">
    <property type="entry name" value="F_bP_aldolase"/>
    <property type="match status" value="1"/>
</dbReference>
<dbReference type="Pfam" id="PF07005">
    <property type="entry name" value="SBD_N"/>
    <property type="match status" value="1"/>
</dbReference>
<reference evidence="13" key="1">
    <citation type="journal article" date="2015" name="Proc. Natl. Acad. Sci. U.S.A.">
        <title>Genome sequencing of adzuki bean (Vigna angularis) provides insight into high starch and low fat accumulation and domestication.</title>
        <authorList>
            <person name="Yang K."/>
            <person name="Tian Z."/>
            <person name="Chen C."/>
            <person name="Luo L."/>
            <person name="Zhao B."/>
            <person name="Wang Z."/>
            <person name="Yu L."/>
            <person name="Li Y."/>
            <person name="Sun Y."/>
            <person name="Li W."/>
            <person name="Chen Y."/>
            <person name="Li Y."/>
            <person name="Zhang Y."/>
            <person name="Ai D."/>
            <person name="Zhao J."/>
            <person name="Shang C."/>
            <person name="Ma Y."/>
            <person name="Wu B."/>
            <person name="Wang M."/>
            <person name="Gao L."/>
            <person name="Sun D."/>
            <person name="Zhang P."/>
            <person name="Guo F."/>
            <person name="Wang W."/>
            <person name="Li Y."/>
            <person name="Wang J."/>
            <person name="Varshney R.K."/>
            <person name="Wang J."/>
            <person name="Ling H.Q."/>
            <person name="Wan P."/>
        </authorList>
    </citation>
    <scope>NUCLEOTIDE SEQUENCE</scope>
    <source>
        <strain evidence="13">cv. Jingnong 6</strain>
    </source>
</reference>
<dbReference type="SUPFAM" id="SSF48179">
    <property type="entry name" value="6-phosphogluconate dehydrogenase C-terminal domain-like"/>
    <property type="match status" value="2"/>
</dbReference>
<dbReference type="Pfam" id="PF14833">
    <property type="entry name" value="NAD_binding_11"/>
    <property type="match status" value="2"/>
</dbReference>
<dbReference type="InterPro" id="IPR031475">
    <property type="entry name" value="NBD_C"/>
</dbReference>
<feature type="domain" description="3-hydroxyisobutyrate dehydrogenase-like NAD-binding" evidence="10">
    <location>
        <begin position="383"/>
        <end position="500"/>
    </location>
</feature>
<dbReference type="GO" id="GO:0016301">
    <property type="term" value="F:kinase activity"/>
    <property type="evidence" value="ECO:0007669"/>
    <property type="project" value="UniProtKB-KW"/>
</dbReference>
<dbReference type="Gene3D" id="3.20.20.70">
    <property type="entry name" value="Aldolase class I"/>
    <property type="match status" value="1"/>
</dbReference>
<dbReference type="PANTHER" id="PTHR43060:SF17">
    <property type="entry name" value="L-THREONATE DEHYDROGENASE"/>
    <property type="match status" value="1"/>
</dbReference>
<dbReference type="InterPro" id="IPR006115">
    <property type="entry name" value="6PGDH_NADP-bd"/>
</dbReference>
<evidence type="ECO:0000259" key="9">
    <source>
        <dbReference type="Pfam" id="PF07005"/>
    </source>
</evidence>
<dbReference type="InterPro" id="IPR029154">
    <property type="entry name" value="HIBADH-like_NADP-bd"/>
</dbReference>
<keyword evidence="2" id="KW-0808">Transferase</keyword>
<dbReference type="InterPro" id="IPR013785">
    <property type="entry name" value="Aldolase_TIM"/>
</dbReference>